<organism evidence="2 3">
    <name type="scientific">Sphingobium subterraneum</name>
    <dbReference type="NCBI Taxonomy" id="627688"/>
    <lineage>
        <taxon>Bacteria</taxon>
        <taxon>Pseudomonadati</taxon>
        <taxon>Pseudomonadota</taxon>
        <taxon>Alphaproteobacteria</taxon>
        <taxon>Sphingomonadales</taxon>
        <taxon>Sphingomonadaceae</taxon>
        <taxon>Sphingobium</taxon>
    </lineage>
</organism>
<evidence type="ECO:0000313" key="2">
    <source>
        <dbReference type="EMBL" id="MBB6124201.1"/>
    </source>
</evidence>
<keyword evidence="3" id="KW-1185">Reference proteome</keyword>
<keyword evidence="1" id="KW-0732">Signal</keyword>
<comment type="caution">
    <text evidence="2">The sequence shown here is derived from an EMBL/GenBank/DDBJ whole genome shotgun (WGS) entry which is preliminary data.</text>
</comment>
<dbReference type="AlphaFoldDB" id="A0A841J7P4"/>
<name>A0A841J7P4_9SPHN</name>
<feature type="chain" id="PRO_5032508202" evidence="1">
    <location>
        <begin position="20"/>
        <end position="104"/>
    </location>
</feature>
<sequence>MRHSFVFGAVFLAPSLAFVPVTGGATEATATATTTSAASYIAQAGAGDLFEIQSSQLAQQKRAHQMALDLHQSYGTPGDRPALKQVAAKAVPIVEKHIVALKAL</sequence>
<protein>
    <submittedName>
        <fullName evidence="2">Putative outer membrane protein</fullName>
    </submittedName>
</protein>
<gene>
    <name evidence="2" type="ORF">FHS92_001930</name>
</gene>
<dbReference type="EMBL" id="JACIJP010000002">
    <property type="protein sequence ID" value="MBB6124201.1"/>
    <property type="molecule type" value="Genomic_DNA"/>
</dbReference>
<evidence type="ECO:0000313" key="3">
    <source>
        <dbReference type="Proteomes" id="UP000552700"/>
    </source>
</evidence>
<feature type="signal peptide" evidence="1">
    <location>
        <begin position="1"/>
        <end position="19"/>
    </location>
</feature>
<dbReference type="RefSeq" id="WP_246351892.1">
    <property type="nucleotide sequence ID" value="NZ_JACIJP010000002.1"/>
</dbReference>
<dbReference type="Proteomes" id="UP000552700">
    <property type="component" value="Unassembled WGS sequence"/>
</dbReference>
<accession>A0A841J7P4</accession>
<evidence type="ECO:0000256" key="1">
    <source>
        <dbReference type="SAM" id="SignalP"/>
    </source>
</evidence>
<proteinExistence type="predicted"/>
<reference evidence="2 3" key="1">
    <citation type="submission" date="2020-08" db="EMBL/GenBank/DDBJ databases">
        <title>Genomic Encyclopedia of Type Strains, Phase IV (KMG-IV): sequencing the most valuable type-strain genomes for metagenomic binning, comparative biology and taxonomic classification.</title>
        <authorList>
            <person name="Goeker M."/>
        </authorList>
    </citation>
    <scope>NUCLEOTIDE SEQUENCE [LARGE SCALE GENOMIC DNA]</scope>
    <source>
        <strain evidence="2 3">DSM 102255</strain>
    </source>
</reference>